<dbReference type="InterPro" id="IPR038120">
    <property type="entry name" value="Rpb1_funnel_sf"/>
</dbReference>
<evidence type="ECO:0000256" key="6">
    <source>
        <dbReference type="ARBA" id="ARBA00023163"/>
    </source>
</evidence>
<keyword evidence="5" id="KW-0862">Zinc</keyword>
<accession>A0A9Q1KTV6</accession>
<keyword evidence="3 8" id="KW-0548">Nucleotidyltransferase</keyword>
<dbReference type="Gene3D" id="1.10.274.100">
    <property type="entry name" value="RNA polymerase Rpb1, domain 3"/>
    <property type="match status" value="1"/>
</dbReference>
<comment type="catalytic activity">
    <reaction evidence="7 8">
        <text>RNA(n) + a ribonucleoside 5'-triphosphate = RNA(n+1) + diphosphate</text>
        <dbReference type="Rhea" id="RHEA:21248"/>
        <dbReference type="Rhea" id="RHEA-COMP:14527"/>
        <dbReference type="Rhea" id="RHEA-COMP:17342"/>
        <dbReference type="ChEBI" id="CHEBI:33019"/>
        <dbReference type="ChEBI" id="CHEBI:61557"/>
        <dbReference type="ChEBI" id="CHEBI:140395"/>
        <dbReference type="EC" id="2.7.7.6"/>
    </reaction>
</comment>
<dbReference type="InterPro" id="IPR042102">
    <property type="entry name" value="RNA_pol_Rpb1_3_sf"/>
</dbReference>
<keyword evidence="2 8" id="KW-0808">Transferase</keyword>
<dbReference type="GO" id="GO:0006351">
    <property type="term" value="P:DNA-templated transcription"/>
    <property type="evidence" value="ECO:0007669"/>
    <property type="project" value="InterPro"/>
</dbReference>
<dbReference type="Gene3D" id="3.10.450.40">
    <property type="match status" value="2"/>
</dbReference>
<keyword evidence="4" id="KW-0479">Metal-binding</keyword>
<name>A0A9Q1KTV6_9CARY</name>
<keyword evidence="6 8" id="KW-0804">Transcription</keyword>
<dbReference type="GO" id="GO:0003899">
    <property type="term" value="F:DNA-directed RNA polymerase activity"/>
    <property type="evidence" value="ECO:0007669"/>
    <property type="project" value="UniProtKB-EC"/>
</dbReference>
<dbReference type="Gene3D" id="2.40.40.20">
    <property type="match status" value="1"/>
</dbReference>
<evidence type="ECO:0000256" key="3">
    <source>
        <dbReference type="ARBA" id="ARBA00022695"/>
    </source>
</evidence>
<dbReference type="PANTHER" id="PTHR19376">
    <property type="entry name" value="DNA-DIRECTED RNA POLYMERASE"/>
    <property type="match status" value="1"/>
</dbReference>
<dbReference type="GO" id="GO:0000428">
    <property type="term" value="C:DNA-directed RNA polymerase complex"/>
    <property type="evidence" value="ECO:0007669"/>
    <property type="project" value="UniProtKB-KW"/>
</dbReference>
<dbReference type="Pfam" id="PF04997">
    <property type="entry name" value="RNA_pol_Rpb1_1"/>
    <property type="match status" value="1"/>
</dbReference>
<dbReference type="Pfam" id="PF00623">
    <property type="entry name" value="RNA_pol_Rpb1_2"/>
    <property type="match status" value="1"/>
</dbReference>
<dbReference type="InterPro" id="IPR045867">
    <property type="entry name" value="DNA-dir_RpoC_beta_prime"/>
</dbReference>
<dbReference type="Pfam" id="PF04983">
    <property type="entry name" value="RNA_pol_Rpb1_3"/>
    <property type="match status" value="1"/>
</dbReference>
<dbReference type="EMBL" id="JAKOGI010000022">
    <property type="protein sequence ID" value="KAJ8449317.1"/>
    <property type="molecule type" value="Genomic_DNA"/>
</dbReference>
<dbReference type="InterPro" id="IPR007066">
    <property type="entry name" value="RNA_pol_Rpb1_3"/>
</dbReference>
<dbReference type="GO" id="GO:0003677">
    <property type="term" value="F:DNA binding"/>
    <property type="evidence" value="ECO:0007669"/>
    <property type="project" value="InterPro"/>
</dbReference>
<dbReference type="Pfam" id="PF11523">
    <property type="entry name" value="DUF3223"/>
    <property type="match status" value="2"/>
</dbReference>
<evidence type="ECO:0000256" key="8">
    <source>
        <dbReference type="RuleBase" id="RU004279"/>
    </source>
</evidence>
<evidence type="ECO:0000313" key="11">
    <source>
        <dbReference type="Proteomes" id="UP001153076"/>
    </source>
</evidence>
<evidence type="ECO:0000256" key="7">
    <source>
        <dbReference type="ARBA" id="ARBA00048552"/>
    </source>
</evidence>
<dbReference type="Gene3D" id="4.10.860.120">
    <property type="entry name" value="RNA polymerase II, clamp domain"/>
    <property type="match status" value="1"/>
</dbReference>
<dbReference type="InterPro" id="IPR007080">
    <property type="entry name" value="RNA_pol_Rpb1_1"/>
</dbReference>
<protein>
    <recommendedName>
        <fullName evidence="8">DNA-directed RNA polymerase subunit</fullName>
        <ecNumber evidence="8">2.7.7.6</ecNumber>
    </recommendedName>
</protein>
<reference evidence="10" key="1">
    <citation type="submission" date="2022-04" db="EMBL/GenBank/DDBJ databases">
        <title>Carnegiea gigantea Genome sequencing and assembly v2.</title>
        <authorList>
            <person name="Copetti D."/>
            <person name="Sanderson M.J."/>
            <person name="Burquez A."/>
            <person name="Wojciechowski M.F."/>
        </authorList>
    </citation>
    <scope>NUCLEOTIDE SEQUENCE</scope>
    <source>
        <strain evidence="10">SGP5-SGP5p</strain>
        <tissue evidence="10">Aerial part</tissue>
    </source>
</reference>
<keyword evidence="1 8" id="KW-0240">DNA-directed RNA polymerase</keyword>
<dbReference type="PANTHER" id="PTHR19376:SF36">
    <property type="entry name" value="DNA-DIRECTED RNA POLYMERASE IV SUBUNIT 1"/>
    <property type="match status" value="1"/>
</dbReference>
<dbReference type="SMART" id="SM00663">
    <property type="entry name" value="RPOLA_N"/>
    <property type="match status" value="1"/>
</dbReference>
<dbReference type="SUPFAM" id="SSF64484">
    <property type="entry name" value="beta and beta-prime subunits of DNA dependent RNA-polymerase"/>
    <property type="match status" value="1"/>
</dbReference>
<dbReference type="Pfam" id="PF05000">
    <property type="entry name" value="RNA_pol_Rpb1_4"/>
    <property type="match status" value="1"/>
</dbReference>
<evidence type="ECO:0000313" key="10">
    <source>
        <dbReference type="EMBL" id="KAJ8449317.1"/>
    </source>
</evidence>
<evidence type="ECO:0000259" key="9">
    <source>
        <dbReference type="SMART" id="SM00663"/>
    </source>
</evidence>
<dbReference type="OrthoDB" id="409625at2759"/>
<dbReference type="InterPro" id="IPR044893">
    <property type="entry name" value="RNA_pol_Rpb1_clamp_domain"/>
</dbReference>
<dbReference type="InterPro" id="IPR006592">
    <property type="entry name" value="RNA_pol_N"/>
</dbReference>
<gene>
    <name evidence="10" type="ORF">Cgig2_002449</name>
</gene>
<dbReference type="Gene3D" id="3.30.1490.180">
    <property type="entry name" value="RNA polymerase ii"/>
    <property type="match status" value="1"/>
</dbReference>
<dbReference type="InterPro" id="IPR007083">
    <property type="entry name" value="RNA_pol_Rpb1_4"/>
</dbReference>
<dbReference type="Proteomes" id="UP001153076">
    <property type="component" value="Unassembled WGS sequence"/>
</dbReference>
<dbReference type="InterPro" id="IPR040403">
    <property type="entry name" value="NRPD1_N"/>
</dbReference>
<dbReference type="Gene3D" id="1.10.132.30">
    <property type="match status" value="1"/>
</dbReference>
<dbReference type="EC" id="2.7.7.6" evidence="8"/>
<organism evidence="10 11">
    <name type="scientific">Carnegiea gigantea</name>
    <dbReference type="NCBI Taxonomy" id="171969"/>
    <lineage>
        <taxon>Eukaryota</taxon>
        <taxon>Viridiplantae</taxon>
        <taxon>Streptophyta</taxon>
        <taxon>Embryophyta</taxon>
        <taxon>Tracheophyta</taxon>
        <taxon>Spermatophyta</taxon>
        <taxon>Magnoliopsida</taxon>
        <taxon>eudicotyledons</taxon>
        <taxon>Gunneridae</taxon>
        <taxon>Pentapetalae</taxon>
        <taxon>Caryophyllales</taxon>
        <taxon>Cactineae</taxon>
        <taxon>Cactaceae</taxon>
        <taxon>Cactoideae</taxon>
        <taxon>Echinocereeae</taxon>
        <taxon>Carnegiea</taxon>
    </lineage>
</organism>
<keyword evidence="11" id="KW-1185">Reference proteome</keyword>
<dbReference type="InterPro" id="IPR000722">
    <property type="entry name" value="RNA_pol_asu"/>
</dbReference>
<feature type="domain" description="RNA polymerase N-terminal" evidence="9">
    <location>
        <begin position="243"/>
        <end position="546"/>
    </location>
</feature>
<comment type="similarity">
    <text evidence="8">Belongs to the RNA polymerase beta' chain family.</text>
</comment>
<comment type="caution">
    <text evidence="10">The sequence shown here is derived from an EMBL/GenBank/DDBJ whole genome shotgun (WGS) entry which is preliminary data.</text>
</comment>
<sequence>MDDEIDIEKQVPAGTLTGVSFNVLTETDAEKLSVLSIETPAGVTDPKLGFPNPSSQCGTCGARGTKQCEGHFGFIDFPYTILHPYFISEVVQILNKICPGCKSIRRERRAQSATKRDQFRGCKYCVVSVSSFACKTSFTLEFLNPSFISVLKFMMFHTQGKHPYIRFKLSTFDLFRKTAIVAELTERSQDKFEIDDFWDFIPKDVQVEESVNKNRRVLSHGQVHHLLKDVDPSFIKEFVSRIDALFLNCFLVTPNCHRVTELVHPFSNGQKLIFVGDFSSPFLLDDRTRAFRKLVDFRGTANELASRVLDCLKLSKAGNMNMNFFLRLEKSKDDSGIMTSIDSALNASASKWMKEVVLTKRSDHIIRSVVTGDPNLKVSEIGIPCYVAERLQISDHLNSWNWEKLTASLNLRFLEKGEVYIRRKGELLRIRDMEELQLGDVVFRPLNDGDAMLINRPPSIHQHSMLALYVKILPINSVVSINPLCCAPLHGDFDGDCLHGYVPQSMGARVELRELVGLDRQLRNGQTGANLLSLSHDSLTAAHLLMAEGDAFSKIRMQQFAMLCPRQLLSPAIRKSRWMESDLWTGKQLFSLLLPSDFDYCSPSNGVVISKGELLSSPDGCSWLRGDENGSFFESLINHCRGQVLDYIDAAQRVLCEWLSLRGLSVSLLDLYLCPDAHSRKNLMDEVSCGLEEAERTCNVKQLMVESFVGYLIGSGDENQNTMSLQEDKLCYEKQKSAALTRTAASAFKFVFRDIQNLTYHYADGDNSLLSMIKSGSKGSLPKIVQQSMCLGLQHSLVPLSFRLPPRLSCDAWNELKTQSSYVEAKSFIPFAVVESSFVQGLNPLECFVHSVTSRDSSFSDNADVPGTLTRKLSFFMRDIVMAYDGTVRNAYGDQLIQFSYAVEKEKSFTHDSRDGPFSENMDAIDPIGGHPVGALAACALSEAAYSALDQPISILEPSPLLTFKKVLESGSRKSKGCRTASLYLSDKLRRLRYGFEYGALEVKNHLEKLLFSDIVSTVMIVYSSNSPQNCRVHTCPWVCHFHLCKDIVKRRRLKVISIIDALSKGCEAIPSLVNVQIASKSGCLADVGNKSTNTLCITATISESLKRSCTDLDTVQNVVMPSLLGCVVKGFVEVEKVGILWNDQPVESRSQRHSRCGELYLSVALSANRKSKRLWSQLMDDCLPIMELIDWTRSHPDDLSDIFLAYGNDVAWRSFLGNLRSAASDIGKSILPEHLILVADCLSVTGEFVGLSPKGIARQKAHVSVSSPFLLACFNNPGVSFIKAAKLGATDELQGSLEALAWGKIPCLGTGAHFEFLYSGKEHQVEKPVDVYNLLSSHMSSEEHNIKIKLRNGQKLISEKFGPQYLSGLAPPKVPKVPGISKVALQKHISVRDIMNLSQACKNILYKYAIDERLSDWDKTLLLMALKFHPRKKEKIGEGAVDIKASLRIHAWFCIVISFSCLSDVFTLGSCHSYMKVVCITLQVGYHSDYEGSRCFILERSDGTVEDFSYKKCVHSALEIIDPKRAKSYQTRWTKNGSVRKA</sequence>
<dbReference type="GO" id="GO:0046872">
    <property type="term" value="F:metal ion binding"/>
    <property type="evidence" value="ECO:0007669"/>
    <property type="project" value="UniProtKB-KW"/>
</dbReference>
<evidence type="ECO:0000256" key="5">
    <source>
        <dbReference type="ARBA" id="ARBA00022833"/>
    </source>
</evidence>
<evidence type="ECO:0000256" key="2">
    <source>
        <dbReference type="ARBA" id="ARBA00022679"/>
    </source>
</evidence>
<dbReference type="CDD" id="cd10506">
    <property type="entry name" value="RNAP_IV_RPD1_N"/>
    <property type="match status" value="1"/>
</dbReference>
<evidence type="ECO:0000256" key="4">
    <source>
        <dbReference type="ARBA" id="ARBA00022723"/>
    </source>
</evidence>
<proteinExistence type="inferred from homology"/>
<evidence type="ECO:0000256" key="1">
    <source>
        <dbReference type="ARBA" id="ARBA00022478"/>
    </source>
</evidence>
<comment type="function">
    <text evidence="8">DNA-dependent RNA polymerase catalyzes the transcription of DNA into RNA using the four ribonucleoside triphosphates as substrates.</text>
</comment>